<keyword evidence="4" id="KW-1185">Reference proteome</keyword>
<organism evidence="3 4">
    <name type="scientific">Desmophyllum pertusum</name>
    <dbReference type="NCBI Taxonomy" id="174260"/>
    <lineage>
        <taxon>Eukaryota</taxon>
        <taxon>Metazoa</taxon>
        <taxon>Cnidaria</taxon>
        <taxon>Anthozoa</taxon>
        <taxon>Hexacorallia</taxon>
        <taxon>Scleractinia</taxon>
        <taxon>Caryophylliina</taxon>
        <taxon>Caryophylliidae</taxon>
        <taxon>Desmophyllum</taxon>
    </lineage>
</organism>
<evidence type="ECO:0000259" key="2">
    <source>
        <dbReference type="PROSITE" id="PS50835"/>
    </source>
</evidence>
<evidence type="ECO:0000313" key="4">
    <source>
        <dbReference type="Proteomes" id="UP001163046"/>
    </source>
</evidence>
<feature type="chain" id="PRO_5040940006" description="Ig-like domain-containing protein" evidence="1">
    <location>
        <begin position="21"/>
        <end position="185"/>
    </location>
</feature>
<accession>A0A9W9YB40</accession>
<dbReference type="InterPro" id="IPR036179">
    <property type="entry name" value="Ig-like_dom_sf"/>
</dbReference>
<keyword evidence="1" id="KW-0732">Signal</keyword>
<evidence type="ECO:0000256" key="1">
    <source>
        <dbReference type="SAM" id="SignalP"/>
    </source>
</evidence>
<dbReference type="SMART" id="SM00409">
    <property type="entry name" value="IG"/>
    <property type="match status" value="1"/>
</dbReference>
<dbReference type="Proteomes" id="UP001163046">
    <property type="component" value="Unassembled WGS sequence"/>
</dbReference>
<dbReference type="InterPro" id="IPR007110">
    <property type="entry name" value="Ig-like_dom"/>
</dbReference>
<dbReference type="OrthoDB" id="10012075at2759"/>
<feature type="signal peptide" evidence="1">
    <location>
        <begin position="1"/>
        <end position="20"/>
    </location>
</feature>
<dbReference type="AlphaFoldDB" id="A0A9W9YB40"/>
<dbReference type="PROSITE" id="PS50835">
    <property type="entry name" value="IG_LIKE"/>
    <property type="match status" value="1"/>
</dbReference>
<proteinExistence type="predicted"/>
<dbReference type="InterPro" id="IPR013783">
    <property type="entry name" value="Ig-like_fold"/>
</dbReference>
<dbReference type="InterPro" id="IPR003599">
    <property type="entry name" value="Ig_sub"/>
</dbReference>
<dbReference type="EMBL" id="MU827802">
    <property type="protein sequence ID" value="KAJ7326571.1"/>
    <property type="molecule type" value="Genomic_DNA"/>
</dbReference>
<comment type="caution">
    <text evidence="3">The sequence shown here is derived from an EMBL/GenBank/DDBJ whole genome shotgun (WGS) entry which is preliminary data.</text>
</comment>
<dbReference type="SUPFAM" id="SSF48726">
    <property type="entry name" value="Immunoglobulin"/>
    <property type="match status" value="2"/>
</dbReference>
<feature type="domain" description="Ig-like" evidence="2">
    <location>
        <begin position="153"/>
        <end position="185"/>
    </location>
</feature>
<gene>
    <name evidence="3" type="ORF">OS493_027525</name>
</gene>
<evidence type="ECO:0000313" key="3">
    <source>
        <dbReference type="EMBL" id="KAJ7326571.1"/>
    </source>
</evidence>
<sequence>MFVSYLALVLMGITWTTTDGDLTFTQEPGAKLYRQEGSNVALTWDYKVDKIGELEYIIWRVYNKTEMKTRNLIVEYKKFGYVRYTNYTLSAYGTERLKKEGRATLVIKDITFEDSTNYRCILSGENATAESLVELIVTGHTYVTPSVISGKVGGSATFTCSATGGPSQNFTWMRGGQKLSVMVNM</sequence>
<reference evidence="3" key="1">
    <citation type="submission" date="2023-01" db="EMBL/GenBank/DDBJ databases">
        <title>Genome assembly of the deep-sea coral Lophelia pertusa.</title>
        <authorList>
            <person name="Herrera S."/>
            <person name="Cordes E."/>
        </authorList>
    </citation>
    <scope>NUCLEOTIDE SEQUENCE</scope>
    <source>
        <strain evidence="3">USNM1676648</strain>
        <tissue evidence="3">Polyp</tissue>
    </source>
</reference>
<dbReference type="Gene3D" id="2.60.40.10">
    <property type="entry name" value="Immunoglobulins"/>
    <property type="match status" value="2"/>
</dbReference>
<protein>
    <recommendedName>
        <fullName evidence="2">Ig-like domain-containing protein</fullName>
    </recommendedName>
</protein>
<name>A0A9W9YB40_9CNID</name>